<dbReference type="PANTHER" id="PTHR43400:SF10">
    <property type="entry name" value="3-OXOSTEROID 1-DEHYDROGENASE"/>
    <property type="match status" value="1"/>
</dbReference>
<keyword evidence="7" id="KW-1185">Reference proteome</keyword>
<proteinExistence type="predicted"/>
<organism evidence="6 7">
    <name type="scientific">Rhizorhabdus histidinilytica</name>
    <dbReference type="NCBI Taxonomy" id="439228"/>
    <lineage>
        <taxon>Bacteria</taxon>
        <taxon>Pseudomonadati</taxon>
        <taxon>Pseudomonadota</taxon>
        <taxon>Alphaproteobacteria</taxon>
        <taxon>Sphingomonadales</taxon>
        <taxon>Sphingomonadaceae</taxon>
        <taxon>Rhizorhabdus</taxon>
    </lineage>
</organism>
<dbReference type="AlphaFoldDB" id="A0A1T5GUS0"/>
<dbReference type="GO" id="GO:0016491">
    <property type="term" value="F:oxidoreductase activity"/>
    <property type="evidence" value="ECO:0007669"/>
    <property type="project" value="UniProtKB-KW"/>
</dbReference>
<dbReference type="Pfam" id="PF00890">
    <property type="entry name" value="FAD_binding_2"/>
    <property type="match status" value="1"/>
</dbReference>
<dbReference type="PANTHER" id="PTHR43400">
    <property type="entry name" value="FUMARATE REDUCTASE"/>
    <property type="match status" value="1"/>
</dbReference>
<keyword evidence="4" id="KW-0560">Oxidoreductase</keyword>
<comment type="cofactor">
    <cofactor evidence="1">
        <name>FAD</name>
        <dbReference type="ChEBI" id="CHEBI:57692"/>
    </cofactor>
</comment>
<keyword evidence="3" id="KW-0274">FAD</keyword>
<dbReference type="InterPro" id="IPR003953">
    <property type="entry name" value="FAD-dep_OxRdtase_2_FAD-bd"/>
</dbReference>
<feature type="domain" description="FAD-dependent oxidoreductase 2 FAD-binding" evidence="5">
    <location>
        <begin position="11"/>
        <end position="541"/>
    </location>
</feature>
<dbReference type="Gene3D" id="3.50.50.60">
    <property type="entry name" value="FAD/NAD(P)-binding domain"/>
    <property type="match status" value="2"/>
</dbReference>
<gene>
    <name evidence="6" type="ORF">SAMN06295920_12026</name>
</gene>
<dbReference type="RefSeq" id="WP_176152696.1">
    <property type="nucleotide sequence ID" value="NZ_FUYM01000020.1"/>
</dbReference>
<reference evidence="7" key="1">
    <citation type="submission" date="2017-02" db="EMBL/GenBank/DDBJ databases">
        <authorList>
            <person name="Varghese N."/>
            <person name="Submissions S."/>
        </authorList>
    </citation>
    <scope>NUCLEOTIDE SEQUENCE [LARGE SCALE GENOMIC DNA]</scope>
    <source>
        <strain evidence="7">UM2</strain>
    </source>
</reference>
<dbReference type="Proteomes" id="UP000189818">
    <property type="component" value="Unassembled WGS sequence"/>
</dbReference>
<dbReference type="PRINTS" id="PR00411">
    <property type="entry name" value="PNDRDTASEI"/>
</dbReference>
<dbReference type="InterPro" id="IPR036188">
    <property type="entry name" value="FAD/NAD-bd_sf"/>
</dbReference>
<evidence type="ECO:0000313" key="6">
    <source>
        <dbReference type="EMBL" id="SKC12119.1"/>
    </source>
</evidence>
<dbReference type="InterPro" id="IPR027477">
    <property type="entry name" value="Succ_DH/fumarate_Rdtase_cat_sf"/>
</dbReference>
<evidence type="ECO:0000256" key="4">
    <source>
        <dbReference type="ARBA" id="ARBA00023002"/>
    </source>
</evidence>
<sequence length="577" mass="61387">MAEAIPVRDYDVVVVGSGAGGLTAAIVAAQQGLATLVAEKTEYFGGTSAISGGGLWIPGNDHMAGLGLSDSREDAIRYLSAITGNYFDQPKAEAFVRAGPEMVRYLEDRTEVRFMGGLIPDYEAALPGASTGRTLLTQSFDGKALGPDFEHLRPALDQLGVFGGMQIGFEDAGHFMAVLRSPKSFFYSAGKFLRYAWDRIRYGRATRLVNGNALVARLLLSARRAGVELWRETGVAGLINESGRIAGVRLTRGGETIEVRARRAVILASGGYGANQHMRRENMPMADAGWSLQPTGNCGDGIRLGEREGGVFIRENIDNGIWAPMSSMLDADGRRVIFSHIMLDRHRPGFIVVDGTGKRFVNEGASYQAFCKAMHARGIERAWLIGTHAAIRKHSMGLAKAAPLPIGRYLANGYLKKADTITALADVLGLPAATLTATVGTFNHYADSGVDADFHRGEDVYSSVQGDPANKPNPSLGPLRDGPFYAIELRPGELSSLNGLETDARAQVIRQDGSVIDGLYAVGVDANPAFRGAYPGGGASLGPTMTFAYLAARHIAAQHPVDAAAGAAAPLRERPAA</sequence>
<evidence type="ECO:0000313" key="7">
    <source>
        <dbReference type="Proteomes" id="UP000189818"/>
    </source>
</evidence>
<evidence type="ECO:0000256" key="3">
    <source>
        <dbReference type="ARBA" id="ARBA00022827"/>
    </source>
</evidence>
<evidence type="ECO:0000259" key="5">
    <source>
        <dbReference type="Pfam" id="PF00890"/>
    </source>
</evidence>
<dbReference type="InterPro" id="IPR050315">
    <property type="entry name" value="FAD-oxidoreductase_2"/>
</dbReference>
<evidence type="ECO:0000256" key="1">
    <source>
        <dbReference type="ARBA" id="ARBA00001974"/>
    </source>
</evidence>
<dbReference type="SUPFAM" id="SSF56425">
    <property type="entry name" value="Succinate dehydrogenase/fumarate reductase flavoprotein, catalytic domain"/>
    <property type="match status" value="1"/>
</dbReference>
<dbReference type="PRINTS" id="PR00368">
    <property type="entry name" value="FADPNR"/>
</dbReference>
<accession>A0A1T5GUS0</accession>
<protein>
    <submittedName>
        <fullName evidence="6">Succinate dehydrogenase/fumarate reductase, flavoprotein subunit</fullName>
    </submittedName>
</protein>
<keyword evidence="2" id="KW-0285">Flavoprotein</keyword>
<dbReference type="STRING" id="439228.SAMN06295920_12026"/>
<dbReference type="GO" id="GO:0008202">
    <property type="term" value="P:steroid metabolic process"/>
    <property type="evidence" value="ECO:0007669"/>
    <property type="project" value="UniProtKB-ARBA"/>
</dbReference>
<name>A0A1T5GUS0_9SPHN</name>
<dbReference type="SUPFAM" id="SSF51905">
    <property type="entry name" value="FAD/NAD(P)-binding domain"/>
    <property type="match status" value="1"/>
</dbReference>
<evidence type="ECO:0000256" key="2">
    <source>
        <dbReference type="ARBA" id="ARBA00022630"/>
    </source>
</evidence>
<dbReference type="EMBL" id="FUYM01000020">
    <property type="protein sequence ID" value="SKC12119.1"/>
    <property type="molecule type" value="Genomic_DNA"/>
</dbReference>